<dbReference type="EMBL" id="JAKEKT020000013">
    <property type="protein sequence ID" value="KAL1647052.1"/>
    <property type="molecule type" value="Genomic_DNA"/>
</dbReference>
<feature type="domain" description="Heterokaryon incompatibility" evidence="1">
    <location>
        <begin position="1"/>
        <end position="66"/>
    </location>
</feature>
<proteinExistence type="predicted"/>
<dbReference type="InterPro" id="IPR010730">
    <property type="entry name" value="HET"/>
</dbReference>
<evidence type="ECO:0000313" key="3">
    <source>
        <dbReference type="Proteomes" id="UP001521184"/>
    </source>
</evidence>
<accession>A0ABR3TXR0</accession>
<comment type="caution">
    <text evidence="2">The sequence shown here is derived from an EMBL/GenBank/DDBJ whole genome shotgun (WGS) entry which is preliminary data.</text>
</comment>
<dbReference type="Proteomes" id="UP001521184">
    <property type="component" value="Unassembled WGS sequence"/>
</dbReference>
<evidence type="ECO:0000313" key="2">
    <source>
        <dbReference type="EMBL" id="KAL1647052.1"/>
    </source>
</evidence>
<protein>
    <recommendedName>
        <fullName evidence="1">Heterokaryon incompatibility domain-containing protein</fullName>
    </recommendedName>
</protein>
<gene>
    <name evidence="2" type="ORF">SLS58_002822</name>
</gene>
<name>A0ABR3TXR0_9PEZI</name>
<dbReference type="Pfam" id="PF06985">
    <property type="entry name" value="HET"/>
    <property type="match status" value="1"/>
</dbReference>
<organism evidence="2 3">
    <name type="scientific">Diplodia intermedia</name>
    <dbReference type="NCBI Taxonomy" id="856260"/>
    <lineage>
        <taxon>Eukaryota</taxon>
        <taxon>Fungi</taxon>
        <taxon>Dikarya</taxon>
        <taxon>Ascomycota</taxon>
        <taxon>Pezizomycotina</taxon>
        <taxon>Dothideomycetes</taxon>
        <taxon>Dothideomycetes incertae sedis</taxon>
        <taxon>Botryosphaeriales</taxon>
        <taxon>Botryosphaeriaceae</taxon>
        <taxon>Diplodia</taxon>
    </lineage>
</organism>
<evidence type="ECO:0000259" key="1">
    <source>
        <dbReference type="Pfam" id="PF06985"/>
    </source>
</evidence>
<keyword evidence="3" id="KW-1185">Reference proteome</keyword>
<reference evidence="2 3" key="1">
    <citation type="journal article" date="2023" name="Plant Dis.">
        <title>First Report of Diplodia intermedia Causing Canker and Dieback Diseases on Apple Trees in Canada.</title>
        <authorList>
            <person name="Ellouze W."/>
            <person name="Ilyukhin E."/>
            <person name="Sulman M."/>
            <person name="Ali S."/>
        </authorList>
    </citation>
    <scope>NUCLEOTIDE SEQUENCE [LARGE SCALE GENOMIC DNA]</scope>
    <source>
        <strain evidence="2 3">M45-28</strain>
    </source>
</reference>
<sequence length="76" mass="8309">MANIYSSADLVIVVLDGDANTGIPRIQGRSGDIQKRIEINGSTLMNEFPKVETLISNSAWAKRGWTAKNTAEKKMS</sequence>